<dbReference type="InterPro" id="IPR023940">
    <property type="entry name" value="DHDPR_bac"/>
</dbReference>
<comment type="catalytic activity">
    <reaction evidence="11">
        <text>(S)-2,3,4,5-tetrahydrodipicolinate + NADP(+) + H2O = (2S,4S)-4-hydroxy-2,3,4,5-tetrahydrodipicolinate + NADPH + H(+)</text>
        <dbReference type="Rhea" id="RHEA:35331"/>
        <dbReference type="ChEBI" id="CHEBI:15377"/>
        <dbReference type="ChEBI" id="CHEBI:15378"/>
        <dbReference type="ChEBI" id="CHEBI:16845"/>
        <dbReference type="ChEBI" id="CHEBI:57783"/>
        <dbReference type="ChEBI" id="CHEBI:58349"/>
        <dbReference type="ChEBI" id="CHEBI:67139"/>
        <dbReference type="EC" id="1.17.1.8"/>
    </reaction>
</comment>
<dbReference type="Gene3D" id="3.40.50.720">
    <property type="entry name" value="NAD(P)-binding Rossmann-like Domain"/>
    <property type="match status" value="1"/>
</dbReference>
<dbReference type="OrthoDB" id="9790352at2"/>
<keyword evidence="4" id="KW-0521">NADP</keyword>
<dbReference type="PIRSF" id="PIRSF000161">
    <property type="entry name" value="DHPR"/>
    <property type="match status" value="1"/>
</dbReference>
<keyword evidence="6" id="KW-0560">Oxidoreductase</keyword>
<organism evidence="15 16">
    <name type="scientific">Treponema bryantii</name>
    <dbReference type="NCBI Taxonomy" id="163"/>
    <lineage>
        <taxon>Bacteria</taxon>
        <taxon>Pseudomonadati</taxon>
        <taxon>Spirochaetota</taxon>
        <taxon>Spirochaetia</taxon>
        <taxon>Spirochaetales</taxon>
        <taxon>Treponemataceae</taxon>
        <taxon>Treponema</taxon>
    </lineage>
</organism>
<evidence type="ECO:0000256" key="7">
    <source>
        <dbReference type="ARBA" id="ARBA00023027"/>
    </source>
</evidence>
<keyword evidence="5" id="KW-0220">Diaminopimelate biosynthesis</keyword>
<evidence type="ECO:0000313" key="15">
    <source>
        <dbReference type="EMBL" id="SFI96365.1"/>
    </source>
</evidence>
<accession>A0A1I3MI18</accession>
<evidence type="ECO:0000256" key="3">
    <source>
        <dbReference type="ARBA" id="ARBA00022605"/>
    </source>
</evidence>
<evidence type="ECO:0000256" key="2">
    <source>
        <dbReference type="ARBA" id="ARBA00022490"/>
    </source>
</evidence>
<sequence length="242" mass="26784">MKLGIIGCTGRLATEIINLINKSNDYELTAAIAREGNARVGEKILCNNNSVEITTDLDDCSTCDVLIDVATRDSCLNNLKKYKQLKKPLIIGTTGFSSEEILSIEKTAELFPICMSSNFSEELIFFIEAVKAYSKLTNIVDANIMEYHHVNKKDIPSGTALMIKDAILQANKNISVYIHSVRAGNIKGEHTVLFTNTFGEEIIFTHKASDRSVFAQGILKTALKLTNLKNGIYSFKDILLNN</sequence>
<gene>
    <name evidence="15" type="ORF">SAMN04487775_10938</name>
</gene>
<evidence type="ECO:0000313" key="16">
    <source>
        <dbReference type="Proteomes" id="UP000182737"/>
    </source>
</evidence>
<dbReference type="Proteomes" id="UP000182737">
    <property type="component" value="Unassembled WGS sequence"/>
</dbReference>
<dbReference type="PANTHER" id="PTHR20836">
    <property type="entry name" value="DIHYDRODIPICOLINATE REDUCTASE"/>
    <property type="match status" value="1"/>
</dbReference>
<evidence type="ECO:0000256" key="11">
    <source>
        <dbReference type="ARBA" id="ARBA00049080"/>
    </source>
</evidence>
<dbReference type="InterPro" id="IPR036291">
    <property type="entry name" value="NAD(P)-bd_dom_sf"/>
</dbReference>
<dbReference type="InterPro" id="IPR022663">
    <property type="entry name" value="DapB_C"/>
</dbReference>
<evidence type="ECO:0000259" key="13">
    <source>
        <dbReference type="Pfam" id="PF01113"/>
    </source>
</evidence>
<feature type="domain" description="Dihydrodipicolinate reductase C-terminal" evidence="14">
    <location>
        <begin position="126"/>
        <end position="239"/>
    </location>
</feature>
<comment type="similarity">
    <text evidence="1">Belongs to the DapB family.</text>
</comment>
<evidence type="ECO:0000256" key="12">
    <source>
        <dbReference type="ARBA" id="ARBA00049396"/>
    </source>
</evidence>
<keyword evidence="2" id="KW-0963">Cytoplasm</keyword>
<keyword evidence="3" id="KW-0028">Amino-acid biosynthesis</keyword>
<feature type="domain" description="Dihydrodipicolinate reductase N-terminal" evidence="13">
    <location>
        <begin position="1"/>
        <end position="119"/>
    </location>
</feature>
<protein>
    <recommendedName>
        <fullName evidence="10">4-hydroxy-tetrahydrodipicolinate reductase</fullName>
        <ecNumber evidence="10">1.17.1.8</ecNumber>
    </recommendedName>
</protein>
<evidence type="ECO:0000256" key="6">
    <source>
        <dbReference type="ARBA" id="ARBA00023002"/>
    </source>
</evidence>
<proteinExistence type="inferred from homology"/>
<evidence type="ECO:0000259" key="14">
    <source>
        <dbReference type="Pfam" id="PF05173"/>
    </source>
</evidence>
<dbReference type="SUPFAM" id="SSF51735">
    <property type="entry name" value="NAD(P)-binding Rossmann-fold domains"/>
    <property type="match status" value="1"/>
</dbReference>
<evidence type="ECO:0000256" key="9">
    <source>
        <dbReference type="ARBA" id="ARBA00037922"/>
    </source>
</evidence>
<dbReference type="PANTHER" id="PTHR20836:SF0">
    <property type="entry name" value="4-HYDROXY-TETRAHYDRODIPICOLINATE REDUCTASE 1, CHLOROPLASTIC-RELATED"/>
    <property type="match status" value="1"/>
</dbReference>
<evidence type="ECO:0000256" key="1">
    <source>
        <dbReference type="ARBA" id="ARBA00006642"/>
    </source>
</evidence>
<dbReference type="CDD" id="cd02274">
    <property type="entry name" value="DHDPR_N"/>
    <property type="match status" value="1"/>
</dbReference>
<dbReference type="EMBL" id="FORI01000009">
    <property type="protein sequence ID" value="SFI96365.1"/>
    <property type="molecule type" value="Genomic_DNA"/>
</dbReference>
<comment type="pathway">
    <text evidence="9">Amino-acid biosynthesis; L-lysine biosynthesis via DAP pathway; (S)-tetrahydrodipicolinate from L-aspartate: step 4/4.</text>
</comment>
<dbReference type="InterPro" id="IPR022664">
    <property type="entry name" value="DapB_N_CS"/>
</dbReference>
<comment type="catalytic activity">
    <reaction evidence="12">
        <text>(S)-2,3,4,5-tetrahydrodipicolinate + NAD(+) + H2O = (2S,4S)-4-hydroxy-2,3,4,5-tetrahydrodipicolinate + NADH + H(+)</text>
        <dbReference type="Rhea" id="RHEA:35323"/>
        <dbReference type="ChEBI" id="CHEBI:15377"/>
        <dbReference type="ChEBI" id="CHEBI:15378"/>
        <dbReference type="ChEBI" id="CHEBI:16845"/>
        <dbReference type="ChEBI" id="CHEBI:57540"/>
        <dbReference type="ChEBI" id="CHEBI:57945"/>
        <dbReference type="ChEBI" id="CHEBI:67139"/>
        <dbReference type="EC" id="1.17.1.8"/>
    </reaction>
</comment>
<dbReference type="PROSITE" id="PS01298">
    <property type="entry name" value="DAPB"/>
    <property type="match status" value="1"/>
</dbReference>
<keyword evidence="7" id="KW-0520">NAD</keyword>
<dbReference type="GO" id="GO:0019877">
    <property type="term" value="P:diaminopimelate biosynthetic process"/>
    <property type="evidence" value="ECO:0007669"/>
    <property type="project" value="UniProtKB-KW"/>
</dbReference>
<evidence type="ECO:0000256" key="8">
    <source>
        <dbReference type="ARBA" id="ARBA00023154"/>
    </source>
</evidence>
<evidence type="ECO:0000256" key="5">
    <source>
        <dbReference type="ARBA" id="ARBA00022915"/>
    </source>
</evidence>
<dbReference type="AlphaFoldDB" id="A0A1I3MI18"/>
<dbReference type="Pfam" id="PF01113">
    <property type="entry name" value="DapB_N"/>
    <property type="match status" value="1"/>
</dbReference>
<dbReference type="GO" id="GO:0009089">
    <property type="term" value="P:lysine biosynthetic process via diaminopimelate"/>
    <property type="evidence" value="ECO:0007669"/>
    <property type="project" value="InterPro"/>
</dbReference>
<dbReference type="RefSeq" id="WP_074932922.1">
    <property type="nucleotide sequence ID" value="NZ_FORI01000009.1"/>
</dbReference>
<dbReference type="SUPFAM" id="SSF55347">
    <property type="entry name" value="Glyceraldehyde-3-phosphate dehydrogenase-like, C-terminal domain"/>
    <property type="match status" value="1"/>
</dbReference>
<dbReference type="GO" id="GO:0008839">
    <property type="term" value="F:4-hydroxy-tetrahydrodipicolinate reductase"/>
    <property type="evidence" value="ECO:0007669"/>
    <property type="project" value="UniProtKB-EC"/>
</dbReference>
<name>A0A1I3MI18_9SPIR</name>
<reference evidence="16" key="1">
    <citation type="submission" date="2016-10" db="EMBL/GenBank/DDBJ databases">
        <authorList>
            <person name="Varghese N."/>
            <person name="Submissions S."/>
        </authorList>
    </citation>
    <scope>NUCLEOTIDE SEQUENCE [LARGE SCALE GENOMIC DNA]</scope>
    <source>
        <strain evidence="16">XBD1002</strain>
    </source>
</reference>
<dbReference type="Gene3D" id="3.30.360.10">
    <property type="entry name" value="Dihydrodipicolinate Reductase, domain 2"/>
    <property type="match status" value="1"/>
</dbReference>
<dbReference type="InterPro" id="IPR000846">
    <property type="entry name" value="DapB_N"/>
</dbReference>
<dbReference type="EC" id="1.17.1.8" evidence="10"/>
<dbReference type="Pfam" id="PF05173">
    <property type="entry name" value="DapB_C"/>
    <property type="match status" value="1"/>
</dbReference>
<evidence type="ECO:0000256" key="4">
    <source>
        <dbReference type="ARBA" id="ARBA00022857"/>
    </source>
</evidence>
<keyword evidence="16" id="KW-1185">Reference proteome</keyword>
<evidence type="ECO:0000256" key="10">
    <source>
        <dbReference type="ARBA" id="ARBA00038983"/>
    </source>
</evidence>
<keyword evidence="8" id="KW-0457">Lysine biosynthesis</keyword>